<name>A0ABR3M6M1_9TELE</name>
<keyword evidence="6 7" id="KW-0472">Membrane</keyword>
<keyword evidence="5 7" id="KW-0406">Ion transport</keyword>
<dbReference type="CDD" id="cd20330">
    <property type="entry name" value="FXYD12"/>
    <property type="match status" value="1"/>
</dbReference>
<evidence type="ECO:0000256" key="3">
    <source>
        <dbReference type="ARBA" id="ARBA00022448"/>
    </source>
</evidence>
<dbReference type="SUPFAM" id="SSF48726">
    <property type="entry name" value="Immunoglobulin"/>
    <property type="match status" value="1"/>
</dbReference>
<dbReference type="Pfam" id="PF02038">
    <property type="entry name" value="ATP1G1_PLM_MAT8"/>
    <property type="match status" value="1"/>
</dbReference>
<dbReference type="Proteomes" id="UP001558613">
    <property type="component" value="Unassembled WGS sequence"/>
</dbReference>
<accession>A0ABR3M6M1</accession>
<keyword evidence="9" id="KW-1185">Reference proteome</keyword>
<proteinExistence type="inferred from homology"/>
<dbReference type="EMBL" id="JAYMGO010000015">
    <property type="protein sequence ID" value="KAL1260490.1"/>
    <property type="molecule type" value="Genomic_DNA"/>
</dbReference>
<dbReference type="InterPro" id="IPR000272">
    <property type="entry name" value="Ion-transport_regulator_FXYD"/>
</dbReference>
<keyword evidence="3 7" id="KW-0813">Transport</keyword>
<evidence type="ECO:0000313" key="9">
    <source>
        <dbReference type="Proteomes" id="UP001558613"/>
    </source>
</evidence>
<keyword evidence="7" id="KW-1133">Transmembrane helix</keyword>
<evidence type="ECO:0000256" key="4">
    <source>
        <dbReference type="ARBA" id="ARBA00022692"/>
    </source>
</evidence>
<evidence type="ECO:0000256" key="2">
    <source>
        <dbReference type="ARBA" id="ARBA00005948"/>
    </source>
</evidence>
<comment type="caution">
    <text evidence="8">The sequence shown here is derived from an EMBL/GenBank/DDBJ whole genome shotgun (WGS) entry which is preliminary data.</text>
</comment>
<reference evidence="8 9" key="1">
    <citation type="submission" date="2023-09" db="EMBL/GenBank/DDBJ databases">
        <authorList>
            <person name="Wang M."/>
        </authorList>
    </citation>
    <scope>NUCLEOTIDE SEQUENCE [LARGE SCALE GENOMIC DNA]</scope>
    <source>
        <strain evidence="8">GT-2023</strain>
        <tissue evidence="8">Liver</tissue>
    </source>
</reference>
<gene>
    <name evidence="8" type="ORF">QQF64_008317</name>
</gene>
<evidence type="ECO:0000256" key="6">
    <source>
        <dbReference type="ARBA" id="ARBA00023136"/>
    </source>
</evidence>
<comment type="caution">
    <text evidence="7">Lacks conserved residue(s) required for the propagation of feature annotation.</text>
</comment>
<evidence type="ECO:0000256" key="1">
    <source>
        <dbReference type="ARBA" id="ARBA00004167"/>
    </source>
</evidence>
<evidence type="ECO:0000256" key="7">
    <source>
        <dbReference type="RuleBase" id="RU364131"/>
    </source>
</evidence>
<dbReference type="Gene3D" id="2.60.40.10">
    <property type="entry name" value="Immunoglobulins"/>
    <property type="match status" value="2"/>
</dbReference>
<feature type="transmembrane region" description="Helical" evidence="7">
    <location>
        <begin position="172"/>
        <end position="189"/>
    </location>
</feature>
<evidence type="ECO:0000313" key="8">
    <source>
        <dbReference type="EMBL" id="KAL1260490.1"/>
    </source>
</evidence>
<dbReference type="InterPro" id="IPR013783">
    <property type="entry name" value="Ig-like_fold"/>
</dbReference>
<feature type="transmembrane region" description="Helical" evidence="7">
    <location>
        <begin position="71"/>
        <end position="90"/>
    </location>
</feature>
<dbReference type="PANTHER" id="PTHR14132">
    <property type="entry name" value="SODIUM/POTASSIUM-TRANSPORTING ATPASE SUBUNIT GAMMA"/>
    <property type="match status" value="1"/>
</dbReference>
<evidence type="ECO:0000256" key="5">
    <source>
        <dbReference type="ARBA" id="ARBA00023065"/>
    </source>
</evidence>
<dbReference type="Gene3D" id="1.20.5.780">
    <property type="entry name" value="Single helix bin"/>
    <property type="match status" value="1"/>
</dbReference>
<organism evidence="8 9">
    <name type="scientific">Cirrhinus molitorella</name>
    <name type="common">mud carp</name>
    <dbReference type="NCBI Taxonomy" id="172907"/>
    <lineage>
        <taxon>Eukaryota</taxon>
        <taxon>Metazoa</taxon>
        <taxon>Chordata</taxon>
        <taxon>Craniata</taxon>
        <taxon>Vertebrata</taxon>
        <taxon>Euteleostomi</taxon>
        <taxon>Actinopterygii</taxon>
        <taxon>Neopterygii</taxon>
        <taxon>Teleostei</taxon>
        <taxon>Ostariophysi</taxon>
        <taxon>Cypriniformes</taxon>
        <taxon>Cyprinidae</taxon>
        <taxon>Labeoninae</taxon>
        <taxon>Labeonini</taxon>
        <taxon>Cirrhinus</taxon>
    </lineage>
</organism>
<dbReference type="PANTHER" id="PTHR14132:SF14">
    <property type="entry name" value="FXYD DOMAIN-CONTAINING ION TRANSPORT REGULATOR 5"/>
    <property type="match status" value="1"/>
</dbReference>
<sequence length="357" mass="39626">MGPTSASEETNLCICVRLRTYPRRLEEEEFSTVQFCHPHCDPQRAAMSSGAAAPTVDPDADFVYDYENLRIGGLIFAGIIVVLSVFLLTGNRIRRCGKPKTTEGGAVWMTVPRRGGYERRDQSLPRFSALASPGLGLERSPGSIVTTPARSLAWPNTAQCTRRDCKTFLRNIPAIYGMWLVTLLLLYSFQEVHSEDVVSTRLYFVNASLQRVTFSSSVGVSLPCPAGGAPHAVLRWYLATGDDIYDVPHIRHVHANGTLQLYPFSPSAFNSFIHDNDYFCTAENQAGKIRSPSIRVKAVFREPYTVRVADQRSMRGNVAVFKCLIPSAVQEYVSVVSWEKDTVSIVPGKTYLAWMGC</sequence>
<dbReference type="InterPro" id="IPR036179">
    <property type="entry name" value="Ig-like_dom_sf"/>
</dbReference>
<comment type="similarity">
    <text evidence="2 7">Belongs to the FXYD family.</text>
</comment>
<keyword evidence="4 7" id="KW-0812">Transmembrane</keyword>
<protein>
    <recommendedName>
        <fullName evidence="7">FXYD domain-containing ion transport regulator</fullName>
    </recommendedName>
</protein>
<comment type="subcellular location">
    <subcellularLocation>
        <location evidence="1">Membrane</location>
        <topology evidence="1">Single-pass membrane protein</topology>
    </subcellularLocation>
</comment>